<dbReference type="PIRSF" id="PIRSF028451">
    <property type="entry name" value="UCP028451"/>
    <property type="match status" value="1"/>
</dbReference>
<evidence type="ECO:0000313" key="1">
    <source>
        <dbReference type="EMBL" id="RJL32427.1"/>
    </source>
</evidence>
<dbReference type="NCBIfam" id="TIGR02453">
    <property type="entry name" value="TIGR02453 family protein"/>
    <property type="match status" value="1"/>
</dbReference>
<accession>A0A3A4AVP6</accession>
<dbReference type="Pfam" id="PF09365">
    <property type="entry name" value="DUF2461"/>
    <property type="match status" value="1"/>
</dbReference>
<evidence type="ECO:0000313" key="2">
    <source>
        <dbReference type="Proteomes" id="UP000265768"/>
    </source>
</evidence>
<dbReference type="PANTHER" id="PTHR36452">
    <property type="entry name" value="CHROMOSOME 12, WHOLE GENOME SHOTGUN SEQUENCE"/>
    <property type="match status" value="1"/>
</dbReference>
<dbReference type="InterPro" id="IPR015996">
    <property type="entry name" value="UCP028451"/>
</dbReference>
<dbReference type="EMBL" id="QZEY01000004">
    <property type="protein sequence ID" value="RJL32427.1"/>
    <property type="molecule type" value="Genomic_DNA"/>
</dbReference>
<sequence length="219" mass="24386">MSGRFTGFPEEAFDFYAGLEADNSREYWTRHKDVYERAVREPMAALADALGEEFGGPPKLFRPYRDVRFSGDKSPYKTHQGAFAEACAGIGHYVEINADELFAAAGIYAAAPDQLARYREAVDDERSGERLAAIVAELAGAGHEILGDRLKTRPRGVPEDHPRIELLRHRTLYAAARWPVAAWLGTPEAHARVVGAWRAMKPLVGWLAENVGPTERPRR</sequence>
<protein>
    <submittedName>
        <fullName evidence="1">DUF2461 domain-containing protein</fullName>
    </submittedName>
</protein>
<proteinExistence type="predicted"/>
<dbReference type="PANTHER" id="PTHR36452:SF1">
    <property type="entry name" value="DUF2461 DOMAIN-CONTAINING PROTEIN"/>
    <property type="match status" value="1"/>
</dbReference>
<gene>
    <name evidence="1" type="ORF">D5H75_12865</name>
</gene>
<dbReference type="RefSeq" id="WP_119926675.1">
    <property type="nucleotide sequence ID" value="NZ_QZEY01000004.1"/>
</dbReference>
<dbReference type="OrthoDB" id="9794241at2"/>
<comment type="caution">
    <text evidence="1">The sequence shown here is derived from an EMBL/GenBank/DDBJ whole genome shotgun (WGS) entry which is preliminary data.</text>
</comment>
<dbReference type="Proteomes" id="UP000265768">
    <property type="component" value="Unassembled WGS sequence"/>
</dbReference>
<dbReference type="AlphaFoldDB" id="A0A3A4AVP6"/>
<reference evidence="1 2" key="1">
    <citation type="submission" date="2018-09" db="EMBL/GenBank/DDBJ databases">
        <title>YIM 75507 draft genome.</title>
        <authorList>
            <person name="Tang S."/>
            <person name="Feng Y."/>
        </authorList>
    </citation>
    <scope>NUCLEOTIDE SEQUENCE [LARGE SCALE GENOMIC DNA]</scope>
    <source>
        <strain evidence="1 2">YIM 75507</strain>
    </source>
</reference>
<organism evidence="1 2">
    <name type="scientific">Bailinhaonella thermotolerans</name>
    <dbReference type="NCBI Taxonomy" id="1070861"/>
    <lineage>
        <taxon>Bacteria</taxon>
        <taxon>Bacillati</taxon>
        <taxon>Actinomycetota</taxon>
        <taxon>Actinomycetes</taxon>
        <taxon>Streptosporangiales</taxon>
        <taxon>Streptosporangiaceae</taxon>
        <taxon>Bailinhaonella</taxon>
    </lineage>
</organism>
<dbReference type="InterPro" id="IPR012808">
    <property type="entry name" value="CHP02453"/>
</dbReference>
<name>A0A3A4AVP6_9ACTN</name>
<keyword evidence="2" id="KW-1185">Reference proteome</keyword>